<gene>
    <name evidence="2" type="ORF">EJ06DRAFT_527650</name>
</gene>
<evidence type="ECO:0000256" key="1">
    <source>
        <dbReference type="SAM" id="MobiDB-lite"/>
    </source>
</evidence>
<accession>A0A6G1I2Y9</accession>
<feature type="region of interest" description="Disordered" evidence="1">
    <location>
        <begin position="1"/>
        <end position="51"/>
    </location>
</feature>
<dbReference type="AlphaFoldDB" id="A0A6G1I2Y9"/>
<feature type="compositionally biased region" description="Basic and acidic residues" evidence="1">
    <location>
        <begin position="11"/>
        <end position="23"/>
    </location>
</feature>
<protein>
    <submittedName>
        <fullName evidence="2">Uncharacterized protein</fullName>
    </submittedName>
</protein>
<evidence type="ECO:0000313" key="2">
    <source>
        <dbReference type="EMBL" id="KAF2402673.1"/>
    </source>
</evidence>
<keyword evidence="3" id="KW-1185">Reference proteome</keyword>
<reference evidence="2" key="1">
    <citation type="journal article" date="2020" name="Stud. Mycol.">
        <title>101 Dothideomycetes genomes: a test case for predicting lifestyles and emergence of pathogens.</title>
        <authorList>
            <person name="Haridas S."/>
            <person name="Albert R."/>
            <person name="Binder M."/>
            <person name="Bloem J."/>
            <person name="Labutti K."/>
            <person name="Salamov A."/>
            <person name="Andreopoulos B."/>
            <person name="Baker S."/>
            <person name="Barry K."/>
            <person name="Bills G."/>
            <person name="Bluhm B."/>
            <person name="Cannon C."/>
            <person name="Castanera R."/>
            <person name="Culley D."/>
            <person name="Daum C."/>
            <person name="Ezra D."/>
            <person name="Gonzalez J."/>
            <person name="Henrissat B."/>
            <person name="Kuo A."/>
            <person name="Liang C."/>
            <person name="Lipzen A."/>
            <person name="Lutzoni F."/>
            <person name="Magnuson J."/>
            <person name="Mondo S."/>
            <person name="Nolan M."/>
            <person name="Ohm R."/>
            <person name="Pangilinan J."/>
            <person name="Park H.-J."/>
            <person name="Ramirez L."/>
            <person name="Alfaro M."/>
            <person name="Sun H."/>
            <person name="Tritt A."/>
            <person name="Yoshinaga Y."/>
            <person name="Zwiers L.-H."/>
            <person name="Turgeon B."/>
            <person name="Goodwin S."/>
            <person name="Spatafora J."/>
            <person name="Crous P."/>
            <person name="Grigoriev I."/>
        </authorList>
    </citation>
    <scope>NUCLEOTIDE SEQUENCE</scope>
    <source>
        <strain evidence="2">CBS 262.69</strain>
    </source>
</reference>
<evidence type="ECO:0000313" key="3">
    <source>
        <dbReference type="Proteomes" id="UP000799640"/>
    </source>
</evidence>
<dbReference type="Proteomes" id="UP000799640">
    <property type="component" value="Unassembled WGS sequence"/>
</dbReference>
<dbReference type="EMBL" id="ML996690">
    <property type="protein sequence ID" value="KAF2402673.1"/>
    <property type="molecule type" value="Genomic_DNA"/>
</dbReference>
<proteinExistence type="predicted"/>
<sequence>MKHPSHPTYGGRHDANASPHRDPLAPGQSRRVLPPDKCRQDQAVQGGPVRAAQMRRTIKARRGTPHNHYLAFDEAHG</sequence>
<organism evidence="2 3">
    <name type="scientific">Trichodelitschia bisporula</name>
    <dbReference type="NCBI Taxonomy" id="703511"/>
    <lineage>
        <taxon>Eukaryota</taxon>
        <taxon>Fungi</taxon>
        <taxon>Dikarya</taxon>
        <taxon>Ascomycota</taxon>
        <taxon>Pezizomycotina</taxon>
        <taxon>Dothideomycetes</taxon>
        <taxon>Dothideomycetes incertae sedis</taxon>
        <taxon>Phaeotrichales</taxon>
        <taxon>Phaeotrichaceae</taxon>
        <taxon>Trichodelitschia</taxon>
    </lineage>
</organism>
<name>A0A6G1I2Y9_9PEZI</name>